<reference evidence="2 3" key="1">
    <citation type="submission" date="2021-03" db="EMBL/GenBank/DDBJ databases">
        <title>Genomic Encyclopedia of Type Strains, Phase IV (KMG-IV): sequencing the most valuable type-strain genomes for metagenomic binning, comparative biology and taxonomic classification.</title>
        <authorList>
            <person name="Goeker M."/>
        </authorList>
    </citation>
    <scope>NUCLEOTIDE SEQUENCE [LARGE SCALE GENOMIC DNA]</scope>
    <source>
        <strain evidence="2 3">DSM 27512</strain>
    </source>
</reference>
<keyword evidence="3" id="KW-1185">Reference proteome</keyword>
<organism evidence="2 3">
    <name type="scientific">Acetoanaerobium pronyense</name>
    <dbReference type="NCBI Taxonomy" id="1482736"/>
    <lineage>
        <taxon>Bacteria</taxon>
        <taxon>Bacillati</taxon>
        <taxon>Bacillota</taxon>
        <taxon>Clostridia</taxon>
        <taxon>Peptostreptococcales</taxon>
        <taxon>Filifactoraceae</taxon>
        <taxon>Acetoanaerobium</taxon>
    </lineage>
</organism>
<evidence type="ECO:0000313" key="3">
    <source>
        <dbReference type="Proteomes" id="UP001314903"/>
    </source>
</evidence>
<dbReference type="InterPro" id="IPR036582">
    <property type="entry name" value="Mao_N_sf"/>
</dbReference>
<dbReference type="RefSeq" id="WP_209662009.1">
    <property type="nucleotide sequence ID" value="NZ_JAGGLI010000050.1"/>
</dbReference>
<comment type="caution">
    <text evidence="2">The sequence shown here is derived from an EMBL/GenBank/DDBJ whole genome shotgun (WGS) entry which is preliminary data.</text>
</comment>
<gene>
    <name evidence="2" type="ORF">J2Z35_002794</name>
</gene>
<sequence>MKRLLKSKRITAGILFAAITSNMLGTLAYGVTSSNEVYFNVGEPSYLINGVEKKMDSAAIIHNSRTMVPMRYAAEAFGAKVKWSQETRTATIIHGEKEIRLPLDENVIYAGDKVIEMDTKAVVIEGRTMLPLAYIAQSLGLETSWNGETRTVKIMEPVAEIEYDENLESKVFDKETFEFMEYTGGQIGISIGLPKVNASAKYLTKPKGEPAPTGSEILERTTQPILKKGENNSLPFFEREFNELVEGTNVLYILAYDIDGVKGTRDVIVAFEFEIAPNKLKTYKIGR</sequence>
<evidence type="ECO:0000313" key="2">
    <source>
        <dbReference type="EMBL" id="MBP2028956.1"/>
    </source>
</evidence>
<dbReference type="SUPFAM" id="SSF55383">
    <property type="entry name" value="Copper amine oxidase, domain N"/>
    <property type="match status" value="2"/>
</dbReference>
<dbReference type="Gene3D" id="3.30.457.10">
    <property type="entry name" value="Copper amine oxidase-like, N-terminal domain"/>
    <property type="match status" value="1"/>
</dbReference>
<name>A0ABS4KP24_9FIRM</name>
<protein>
    <recommendedName>
        <fullName evidence="1">Copper amine oxidase-like N-terminal domain-containing protein</fullName>
    </recommendedName>
</protein>
<accession>A0ABS4KP24</accession>
<proteinExistence type="predicted"/>
<feature type="domain" description="Copper amine oxidase-like N-terminal" evidence="1">
    <location>
        <begin position="48"/>
        <end position="154"/>
    </location>
</feature>
<dbReference type="EMBL" id="JAGGLI010000050">
    <property type="protein sequence ID" value="MBP2028956.1"/>
    <property type="molecule type" value="Genomic_DNA"/>
</dbReference>
<dbReference type="InterPro" id="IPR012854">
    <property type="entry name" value="Cu_amine_oxidase-like_N"/>
</dbReference>
<dbReference type="Pfam" id="PF07833">
    <property type="entry name" value="Cu_amine_oxidN1"/>
    <property type="match status" value="1"/>
</dbReference>
<dbReference type="Proteomes" id="UP001314903">
    <property type="component" value="Unassembled WGS sequence"/>
</dbReference>
<evidence type="ECO:0000259" key="1">
    <source>
        <dbReference type="Pfam" id="PF07833"/>
    </source>
</evidence>